<accession>A0A5B7IIB0</accession>
<comment type="caution">
    <text evidence="2">The sequence shown here is derived from an EMBL/GenBank/DDBJ whole genome shotgun (WGS) entry which is preliminary data.</text>
</comment>
<sequence length="69" mass="8012">MEKKKKKKKKKKQLDTGNRYDRMKKKEKKKKQSVSEYAPDNCDMVQRRCGKCVGGKGQRGRPLTAIPIT</sequence>
<proteinExistence type="predicted"/>
<evidence type="ECO:0000313" key="3">
    <source>
        <dbReference type="Proteomes" id="UP000324222"/>
    </source>
</evidence>
<dbReference type="EMBL" id="VSRR010056531">
    <property type="protein sequence ID" value="MPC81297.1"/>
    <property type="molecule type" value="Genomic_DNA"/>
</dbReference>
<reference evidence="2 3" key="1">
    <citation type="submission" date="2019-05" db="EMBL/GenBank/DDBJ databases">
        <title>Another draft genome of Portunus trituberculatus and its Hox gene families provides insights of decapod evolution.</title>
        <authorList>
            <person name="Jeong J.-H."/>
            <person name="Song I."/>
            <person name="Kim S."/>
            <person name="Choi T."/>
            <person name="Kim D."/>
            <person name="Ryu S."/>
            <person name="Kim W."/>
        </authorList>
    </citation>
    <scope>NUCLEOTIDE SEQUENCE [LARGE SCALE GENOMIC DNA]</scope>
    <source>
        <tissue evidence="2">Muscle</tissue>
    </source>
</reference>
<gene>
    <name evidence="2" type="ORF">E2C01_075904</name>
</gene>
<feature type="region of interest" description="Disordered" evidence="1">
    <location>
        <begin position="1"/>
        <end position="39"/>
    </location>
</feature>
<organism evidence="2 3">
    <name type="scientific">Portunus trituberculatus</name>
    <name type="common">Swimming crab</name>
    <name type="synonym">Neptunus trituberculatus</name>
    <dbReference type="NCBI Taxonomy" id="210409"/>
    <lineage>
        <taxon>Eukaryota</taxon>
        <taxon>Metazoa</taxon>
        <taxon>Ecdysozoa</taxon>
        <taxon>Arthropoda</taxon>
        <taxon>Crustacea</taxon>
        <taxon>Multicrustacea</taxon>
        <taxon>Malacostraca</taxon>
        <taxon>Eumalacostraca</taxon>
        <taxon>Eucarida</taxon>
        <taxon>Decapoda</taxon>
        <taxon>Pleocyemata</taxon>
        <taxon>Brachyura</taxon>
        <taxon>Eubrachyura</taxon>
        <taxon>Portunoidea</taxon>
        <taxon>Portunidae</taxon>
        <taxon>Portuninae</taxon>
        <taxon>Portunus</taxon>
    </lineage>
</organism>
<feature type="compositionally biased region" description="Basic residues" evidence="1">
    <location>
        <begin position="1"/>
        <end position="12"/>
    </location>
</feature>
<keyword evidence="3" id="KW-1185">Reference proteome</keyword>
<evidence type="ECO:0000313" key="2">
    <source>
        <dbReference type="EMBL" id="MPC81297.1"/>
    </source>
</evidence>
<feature type="compositionally biased region" description="Basic residues" evidence="1">
    <location>
        <begin position="22"/>
        <end position="32"/>
    </location>
</feature>
<dbReference type="AlphaFoldDB" id="A0A5B7IIB0"/>
<name>A0A5B7IIB0_PORTR</name>
<protein>
    <submittedName>
        <fullName evidence="2">Uncharacterized protein</fullName>
    </submittedName>
</protein>
<dbReference type="Proteomes" id="UP000324222">
    <property type="component" value="Unassembled WGS sequence"/>
</dbReference>
<evidence type="ECO:0000256" key="1">
    <source>
        <dbReference type="SAM" id="MobiDB-lite"/>
    </source>
</evidence>